<evidence type="ECO:0000313" key="3">
    <source>
        <dbReference type="Proteomes" id="UP000283832"/>
    </source>
</evidence>
<organism evidence="2 3">
    <name type="scientific">Micromonospora radicis</name>
    <dbReference type="NCBI Taxonomy" id="1894971"/>
    <lineage>
        <taxon>Bacteria</taxon>
        <taxon>Bacillati</taxon>
        <taxon>Actinomycetota</taxon>
        <taxon>Actinomycetes</taxon>
        <taxon>Micromonosporales</taxon>
        <taxon>Micromonosporaceae</taxon>
        <taxon>Micromonospora</taxon>
    </lineage>
</organism>
<proteinExistence type="predicted"/>
<dbReference type="SUPFAM" id="SSF140453">
    <property type="entry name" value="EsxAB dimer-like"/>
    <property type="match status" value="1"/>
</dbReference>
<protein>
    <submittedName>
        <fullName evidence="2">WXG100 family type VII secretion target</fullName>
    </submittedName>
</protein>
<dbReference type="Proteomes" id="UP000283832">
    <property type="component" value="Unassembled WGS sequence"/>
</dbReference>
<dbReference type="AlphaFoldDB" id="A0A418MNW1"/>
<gene>
    <name evidence="2" type="ORF">D2L64_23925</name>
</gene>
<dbReference type="InterPro" id="IPR010310">
    <property type="entry name" value="T7SS_ESAT-6-like"/>
</dbReference>
<dbReference type="InterPro" id="IPR036689">
    <property type="entry name" value="ESAT-6-like_sf"/>
</dbReference>
<dbReference type="EMBL" id="QXEC01000032">
    <property type="protein sequence ID" value="RIV33193.1"/>
    <property type="molecule type" value="Genomic_DNA"/>
</dbReference>
<keyword evidence="3" id="KW-1185">Reference proteome</keyword>
<feature type="compositionally biased region" description="Low complexity" evidence="1">
    <location>
        <begin position="107"/>
        <end position="118"/>
    </location>
</feature>
<evidence type="ECO:0000313" key="2">
    <source>
        <dbReference type="EMBL" id="RIV33193.1"/>
    </source>
</evidence>
<dbReference type="Gene3D" id="1.10.287.1060">
    <property type="entry name" value="ESAT-6-like"/>
    <property type="match status" value="1"/>
</dbReference>
<accession>A0A418MNW1</accession>
<feature type="region of interest" description="Disordered" evidence="1">
    <location>
        <begin position="92"/>
        <end position="118"/>
    </location>
</feature>
<evidence type="ECO:0000256" key="1">
    <source>
        <dbReference type="SAM" id="MobiDB-lite"/>
    </source>
</evidence>
<comment type="caution">
    <text evidence="2">The sequence shown here is derived from an EMBL/GenBank/DDBJ whole genome shotgun (WGS) entry which is preliminary data.</text>
</comment>
<reference evidence="2 3" key="1">
    <citation type="submission" date="2018-08" db="EMBL/GenBank/DDBJ databases">
        <title>Jishengella sp. nov., isolated from a root of Azadirachta indica A. Juss. var. siamensis Valenton.</title>
        <authorList>
            <person name="Kuncharoen N."/>
            <person name="Tanasupawat S."/>
            <person name="Kudo T."/>
            <person name="Ohkuma M."/>
        </authorList>
    </citation>
    <scope>NUCLEOTIDE SEQUENCE [LARGE SCALE GENOMIC DNA]</scope>
    <source>
        <strain evidence="2 3">AZ1-13</strain>
    </source>
</reference>
<dbReference type="RefSeq" id="WP_119579460.1">
    <property type="nucleotide sequence ID" value="NZ_QXEC01000032.1"/>
</dbReference>
<name>A0A418MNW1_9ACTN</name>
<dbReference type="OrthoDB" id="3396075at2"/>
<dbReference type="Pfam" id="PF06013">
    <property type="entry name" value="WXG100"/>
    <property type="match status" value="1"/>
</dbReference>
<sequence>MTIDVNSKTTTDLLNAFMTAQSENHSAATAVSNAAAMLSSGWSGAAATTFGNSISSWMDGLSKVQNALAGLQDNMAQFASSNQNTEDDVLIDAGNWLGSGNGPTPPGTGNTTPTASWT</sequence>